<comment type="caution">
    <text evidence="2">The sequence shown here is derived from an EMBL/GenBank/DDBJ whole genome shotgun (WGS) entry which is preliminary data.</text>
</comment>
<evidence type="ECO:0000256" key="1">
    <source>
        <dbReference type="SAM" id="MobiDB-lite"/>
    </source>
</evidence>
<evidence type="ECO:0000313" key="2">
    <source>
        <dbReference type="EMBL" id="KAF3437866.1"/>
    </source>
</evidence>
<accession>A0A8K0E023</accession>
<protein>
    <submittedName>
        <fullName evidence="2">Uncharacterized protein</fullName>
    </submittedName>
</protein>
<dbReference type="Proteomes" id="UP000796880">
    <property type="component" value="Unassembled WGS sequence"/>
</dbReference>
<dbReference type="EMBL" id="VOIH02000009">
    <property type="protein sequence ID" value="KAF3437866.1"/>
    <property type="molecule type" value="Genomic_DNA"/>
</dbReference>
<name>A0A8K0E023_9ROSA</name>
<dbReference type="OrthoDB" id="783061at2759"/>
<feature type="region of interest" description="Disordered" evidence="1">
    <location>
        <begin position="131"/>
        <end position="161"/>
    </location>
</feature>
<keyword evidence="3" id="KW-1185">Reference proteome</keyword>
<gene>
    <name evidence="2" type="ORF">FNV43_RR20622</name>
</gene>
<evidence type="ECO:0000313" key="3">
    <source>
        <dbReference type="Proteomes" id="UP000796880"/>
    </source>
</evidence>
<proteinExistence type="predicted"/>
<dbReference type="AlphaFoldDB" id="A0A8K0E023"/>
<organism evidence="2 3">
    <name type="scientific">Rhamnella rubrinervis</name>
    <dbReference type="NCBI Taxonomy" id="2594499"/>
    <lineage>
        <taxon>Eukaryota</taxon>
        <taxon>Viridiplantae</taxon>
        <taxon>Streptophyta</taxon>
        <taxon>Embryophyta</taxon>
        <taxon>Tracheophyta</taxon>
        <taxon>Spermatophyta</taxon>
        <taxon>Magnoliopsida</taxon>
        <taxon>eudicotyledons</taxon>
        <taxon>Gunneridae</taxon>
        <taxon>Pentapetalae</taxon>
        <taxon>rosids</taxon>
        <taxon>fabids</taxon>
        <taxon>Rosales</taxon>
        <taxon>Rhamnaceae</taxon>
        <taxon>rhamnoid group</taxon>
        <taxon>Rhamneae</taxon>
        <taxon>Rhamnella</taxon>
    </lineage>
</organism>
<sequence>MPTGDADVLIGLRHLMKSKSLGSGSMVARLKLKGIGGRAPPGVELRLNLTQHGETYRSDIVRIVIIAIVGLQRGIPSKREGRRIVTKVSVGEPAEGSLLKPCSRATREPVKYSEGQPNRRGMRLRAAGDAAAAAFPPAQRNRRKPRQGTRANQALPGGEMVRRPVAASYSVSKRLGSGYLGSRADEERGEIAILGVNCESVNHRVFERKLRPKPLG</sequence>
<reference evidence="2" key="1">
    <citation type="submission" date="2020-03" db="EMBL/GenBank/DDBJ databases">
        <title>A high-quality chromosome-level genome assembly of a woody plant with both climbing and erect habits, Rhamnella rubrinervis.</title>
        <authorList>
            <person name="Lu Z."/>
            <person name="Yang Y."/>
            <person name="Zhu X."/>
            <person name="Sun Y."/>
        </authorList>
    </citation>
    <scope>NUCLEOTIDE SEQUENCE</scope>
    <source>
        <strain evidence="2">BYM</strain>
        <tissue evidence="2">Leaf</tissue>
    </source>
</reference>